<evidence type="ECO:0000313" key="3">
    <source>
        <dbReference type="EMBL" id="GAA1975514.1"/>
    </source>
</evidence>
<keyword evidence="2" id="KW-1133">Transmembrane helix</keyword>
<gene>
    <name evidence="3" type="ORF">GCM10009798_40980</name>
</gene>
<keyword evidence="4" id="KW-1185">Reference proteome</keyword>
<evidence type="ECO:0000313" key="4">
    <source>
        <dbReference type="Proteomes" id="UP001500571"/>
    </source>
</evidence>
<protein>
    <recommendedName>
        <fullName evidence="5">DUF4190 domain-containing protein</fullName>
    </recommendedName>
</protein>
<keyword evidence="2" id="KW-0812">Transmembrane</keyword>
<feature type="transmembrane region" description="Helical" evidence="2">
    <location>
        <begin position="42"/>
        <end position="66"/>
    </location>
</feature>
<feature type="compositionally biased region" description="Basic and acidic residues" evidence="1">
    <location>
        <begin position="1"/>
        <end position="10"/>
    </location>
</feature>
<evidence type="ECO:0000256" key="1">
    <source>
        <dbReference type="SAM" id="MobiDB-lite"/>
    </source>
</evidence>
<name>A0ABN2RVD5_9ACTN</name>
<reference evidence="3 4" key="1">
    <citation type="journal article" date="2019" name="Int. J. Syst. Evol. Microbiol.">
        <title>The Global Catalogue of Microorganisms (GCM) 10K type strain sequencing project: providing services to taxonomists for standard genome sequencing and annotation.</title>
        <authorList>
            <consortium name="The Broad Institute Genomics Platform"/>
            <consortium name="The Broad Institute Genome Sequencing Center for Infectious Disease"/>
            <person name="Wu L."/>
            <person name="Ma J."/>
        </authorList>
    </citation>
    <scope>NUCLEOTIDE SEQUENCE [LARGE SCALE GENOMIC DNA]</scope>
    <source>
        <strain evidence="3 4">JCM 15309</strain>
    </source>
</reference>
<comment type="caution">
    <text evidence="3">The sequence shown here is derived from an EMBL/GenBank/DDBJ whole genome shotgun (WGS) entry which is preliminary data.</text>
</comment>
<proteinExistence type="predicted"/>
<evidence type="ECO:0008006" key="5">
    <source>
        <dbReference type="Google" id="ProtNLM"/>
    </source>
</evidence>
<keyword evidence="2" id="KW-0472">Membrane</keyword>
<accession>A0ABN2RVD5</accession>
<dbReference type="RefSeq" id="WP_344048132.1">
    <property type="nucleotide sequence ID" value="NZ_BAAAPB010000005.1"/>
</dbReference>
<feature type="region of interest" description="Disordered" evidence="1">
    <location>
        <begin position="1"/>
        <end position="36"/>
    </location>
</feature>
<organism evidence="3 4">
    <name type="scientific">Nocardioides panacihumi</name>
    <dbReference type="NCBI Taxonomy" id="400774"/>
    <lineage>
        <taxon>Bacteria</taxon>
        <taxon>Bacillati</taxon>
        <taxon>Actinomycetota</taxon>
        <taxon>Actinomycetes</taxon>
        <taxon>Propionibacteriales</taxon>
        <taxon>Nocardioidaceae</taxon>
        <taxon>Nocardioides</taxon>
    </lineage>
</organism>
<evidence type="ECO:0000256" key="2">
    <source>
        <dbReference type="SAM" id="Phobius"/>
    </source>
</evidence>
<dbReference type="EMBL" id="BAAAPB010000005">
    <property type="protein sequence ID" value="GAA1975514.1"/>
    <property type="molecule type" value="Genomic_DNA"/>
</dbReference>
<sequence length="68" mass="7264">MGGERDDGPRSRSFLAGIKPYPAPGRPEQPDPSYKDGGPTGMWVSIAIAVVVGMILAVFIPFIIYFPG</sequence>
<dbReference type="Proteomes" id="UP001500571">
    <property type="component" value="Unassembled WGS sequence"/>
</dbReference>